<reference evidence="1" key="1">
    <citation type="submission" date="2014-05" db="EMBL/GenBank/DDBJ databases">
        <title>The transcriptome of the halophilic microalga Tetraselmis sp. GSL018 isolated from the Great Salt Lake, Utah.</title>
        <authorList>
            <person name="Jinkerson R.E."/>
            <person name="D'Adamo S."/>
            <person name="Posewitz M.C."/>
        </authorList>
    </citation>
    <scope>NUCLEOTIDE SEQUENCE</scope>
    <source>
        <strain evidence="1">GSL018</strain>
    </source>
</reference>
<proteinExistence type="predicted"/>
<dbReference type="AlphaFoldDB" id="A0A061SM98"/>
<protein>
    <submittedName>
        <fullName evidence="1">Uncharacterized protein</fullName>
    </submittedName>
</protein>
<name>A0A061SM98_9CHLO</name>
<organism evidence="1">
    <name type="scientific">Tetraselmis sp. GSL018</name>
    <dbReference type="NCBI Taxonomy" id="582737"/>
    <lineage>
        <taxon>Eukaryota</taxon>
        <taxon>Viridiplantae</taxon>
        <taxon>Chlorophyta</taxon>
        <taxon>core chlorophytes</taxon>
        <taxon>Chlorodendrophyceae</taxon>
        <taxon>Chlorodendrales</taxon>
        <taxon>Chlorodendraceae</taxon>
        <taxon>Tetraselmis</taxon>
    </lineage>
</organism>
<evidence type="ECO:0000313" key="1">
    <source>
        <dbReference type="EMBL" id="JAC83846.1"/>
    </source>
</evidence>
<gene>
    <name evidence="1" type="ORF">TSPGSL018_2371</name>
</gene>
<dbReference type="EMBL" id="GBEZ01001097">
    <property type="protein sequence ID" value="JAC83846.1"/>
    <property type="molecule type" value="Transcribed_RNA"/>
</dbReference>
<sequence>MHWRTTFKFGANARALLLEPLPKPCPSAAKQTPSLEAPSGTQAKQPAELSVCFLDALELRFCEGLSAGSHQEPRNVMCLGAPRVPVGVPLLRPFEEGGPQVGPADVAPGRQPQGPQVPGCLRWNPLRLGSRSHGMCTLLKAHVAMLEAGAAPGAVKALPLRLRVPPLGERVTAKTPRMAPVPVPFLFEGRVPVRTARF</sequence>
<accession>A0A061SM98</accession>